<feature type="domain" description="OB-fold nucleic acid binding" evidence="8">
    <location>
        <begin position="4"/>
        <end position="89"/>
    </location>
</feature>
<comment type="catalytic activity">
    <reaction evidence="5 6">
        <text>Exonucleolytic cleavage in either 5'- to 3'- or 3'- to 5'-direction to yield nucleoside 5'-phosphates.</text>
        <dbReference type="EC" id="3.1.11.6"/>
    </reaction>
</comment>
<reference evidence="9 10" key="1">
    <citation type="submission" date="2017-09" db="EMBL/GenBank/DDBJ databases">
        <title>Depth-based differentiation of microbial function through sediment-hosted aquifers and enrichment of novel symbionts in the deep terrestrial subsurface.</title>
        <authorList>
            <person name="Probst A.J."/>
            <person name="Ladd B."/>
            <person name="Jarett J.K."/>
            <person name="Geller-Mcgrath D.E."/>
            <person name="Sieber C.M."/>
            <person name="Emerson J.B."/>
            <person name="Anantharaman K."/>
            <person name="Thomas B.C."/>
            <person name="Malmstrom R."/>
            <person name="Stieglmeier M."/>
            <person name="Klingl A."/>
            <person name="Woyke T."/>
            <person name="Ryan C.M."/>
            <person name="Banfield J.F."/>
        </authorList>
    </citation>
    <scope>NUCLEOTIDE SEQUENCE [LARGE SCALE GENOMIC DNA]</scope>
    <source>
        <strain evidence="9">CG15_BIG_FIL_POST_REV_8_21_14_020_45_12</strain>
    </source>
</reference>
<feature type="domain" description="Exonuclease VII large subunit C-terminal" evidence="7">
    <location>
        <begin position="319"/>
        <end position="382"/>
    </location>
</feature>
<dbReference type="GO" id="GO:0005737">
    <property type="term" value="C:cytoplasm"/>
    <property type="evidence" value="ECO:0007669"/>
    <property type="project" value="UniProtKB-SubCell"/>
</dbReference>
<evidence type="ECO:0000313" key="9">
    <source>
        <dbReference type="EMBL" id="PIW36701.1"/>
    </source>
</evidence>
<keyword evidence="2 5" id="KW-0540">Nuclease</keyword>
<dbReference type="NCBIfam" id="TIGR00237">
    <property type="entry name" value="xseA"/>
    <property type="match status" value="1"/>
</dbReference>
<evidence type="ECO:0000256" key="1">
    <source>
        <dbReference type="ARBA" id="ARBA00022490"/>
    </source>
</evidence>
<dbReference type="GO" id="GO:0008855">
    <property type="term" value="F:exodeoxyribonuclease VII activity"/>
    <property type="evidence" value="ECO:0007669"/>
    <property type="project" value="UniProtKB-UniRule"/>
</dbReference>
<proteinExistence type="inferred from homology"/>
<dbReference type="GO" id="GO:0009318">
    <property type="term" value="C:exodeoxyribonuclease VII complex"/>
    <property type="evidence" value="ECO:0007669"/>
    <property type="project" value="UniProtKB-UniRule"/>
</dbReference>
<dbReference type="Pfam" id="PF02601">
    <property type="entry name" value="Exonuc_VII_L"/>
    <property type="match status" value="2"/>
</dbReference>
<dbReference type="AlphaFoldDB" id="A0A2M7H396"/>
<evidence type="ECO:0000256" key="3">
    <source>
        <dbReference type="ARBA" id="ARBA00022801"/>
    </source>
</evidence>
<dbReference type="InterPro" id="IPR003753">
    <property type="entry name" value="Exonuc_VII_L"/>
</dbReference>
<dbReference type="PANTHER" id="PTHR30008">
    <property type="entry name" value="EXODEOXYRIBONUCLEASE 7 LARGE SUBUNIT"/>
    <property type="match status" value="1"/>
</dbReference>
<dbReference type="GO" id="GO:0003676">
    <property type="term" value="F:nucleic acid binding"/>
    <property type="evidence" value="ECO:0007669"/>
    <property type="project" value="InterPro"/>
</dbReference>
<keyword evidence="1 5" id="KW-0963">Cytoplasm</keyword>
<dbReference type="InterPro" id="IPR020579">
    <property type="entry name" value="Exonuc_VII_lsu_C"/>
</dbReference>
<comment type="subcellular location">
    <subcellularLocation>
        <location evidence="5 6">Cytoplasm</location>
    </subcellularLocation>
</comment>
<sequence>MHIYSVSEFRDEINELLGQVTVAVQGEISDFRVSQNRFVWFTLVDEDTSVQCFMMAFQLKVSLKDGMEVRLVGSPTTFKKGQYVFRPRQVELVGEGGLKQAYEFLKSKLEQEGLFDESRKRQLPRFPRKIGLITSSDAAAYTDVLRVLKNRWAGLEVLHANVSVQGARAVPSIVKALQQMSEEQKDLNCILLTRGGGSLEDLQAFNSEEIVRAIFACNIPVVSGVGHERDVTLADLVADVRASTPSNAAEIMVPDKRDVTLELAQITDRLERQLREILRRRQDSVASAVDKLDQQTRLQLTQTADLDRRLRIGFERFINSVAVSRERLDHAVQLLQSFNPQEVLKRGYSMVLGVDGKIISGVERLTPGQQVELRFADGTARSTIDETSKK</sequence>
<evidence type="ECO:0000259" key="7">
    <source>
        <dbReference type="Pfam" id="PF02601"/>
    </source>
</evidence>
<evidence type="ECO:0000256" key="2">
    <source>
        <dbReference type="ARBA" id="ARBA00022722"/>
    </source>
</evidence>
<comment type="subunit">
    <text evidence="5">Heterooligomer composed of large and small subunits.</text>
</comment>
<evidence type="ECO:0000313" key="10">
    <source>
        <dbReference type="Proteomes" id="UP000230292"/>
    </source>
</evidence>
<feature type="domain" description="Exonuclease VII large subunit C-terminal" evidence="7">
    <location>
        <begin position="114"/>
        <end position="310"/>
    </location>
</feature>
<keyword evidence="4 5" id="KW-0269">Exonuclease</keyword>
<dbReference type="Proteomes" id="UP000230292">
    <property type="component" value="Unassembled WGS sequence"/>
</dbReference>
<accession>A0A2M7H396</accession>
<dbReference type="Pfam" id="PF13742">
    <property type="entry name" value="tRNA_anti_2"/>
    <property type="match status" value="1"/>
</dbReference>
<comment type="similarity">
    <text evidence="5 6">Belongs to the XseA family.</text>
</comment>
<evidence type="ECO:0000256" key="4">
    <source>
        <dbReference type="ARBA" id="ARBA00022839"/>
    </source>
</evidence>
<dbReference type="GO" id="GO:0006308">
    <property type="term" value="P:DNA catabolic process"/>
    <property type="evidence" value="ECO:0007669"/>
    <property type="project" value="UniProtKB-UniRule"/>
</dbReference>
<protein>
    <recommendedName>
        <fullName evidence="5">Exodeoxyribonuclease 7 large subunit</fullName>
        <ecNumber evidence="5">3.1.11.6</ecNumber>
    </recommendedName>
    <alternativeName>
        <fullName evidence="5">Exodeoxyribonuclease VII large subunit</fullName>
        <shortName evidence="5">Exonuclease VII large subunit</shortName>
    </alternativeName>
</protein>
<dbReference type="InterPro" id="IPR025824">
    <property type="entry name" value="OB-fold_nuc-bd_dom"/>
</dbReference>
<evidence type="ECO:0000259" key="8">
    <source>
        <dbReference type="Pfam" id="PF13742"/>
    </source>
</evidence>
<organism evidence="9 10">
    <name type="scientific">Candidatus Kerfeldbacteria bacterium CG15_BIG_FIL_POST_REV_8_21_14_020_45_12</name>
    <dbReference type="NCBI Taxonomy" id="2014247"/>
    <lineage>
        <taxon>Bacteria</taxon>
        <taxon>Candidatus Kerfeldiibacteriota</taxon>
    </lineage>
</organism>
<evidence type="ECO:0000256" key="5">
    <source>
        <dbReference type="HAMAP-Rule" id="MF_00378"/>
    </source>
</evidence>
<dbReference type="HAMAP" id="MF_00378">
    <property type="entry name" value="Exonuc_7_L"/>
    <property type="match status" value="1"/>
</dbReference>
<dbReference type="EMBL" id="PFGC01000042">
    <property type="protein sequence ID" value="PIW36701.1"/>
    <property type="molecule type" value="Genomic_DNA"/>
</dbReference>
<dbReference type="CDD" id="cd04489">
    <property type="entry name" value="ExoVII_LU_OBF"/>
    <property type="match status" value="1"/>
</dbReference>
<gene>
    <name evidence="5 9" type="primary">xseA</name>
    <name evidence="9" type="ORF">COW24_04015</name>
</gene>
<dbReference type="EC" id="3.1.11.6" evidence="5"/>
<comment type="caution">
    <text evidence="9">The sequence shown here is derived from an EMBL/GenBank/DDBJ whole genome shotgun (WGS) entry which is preliminary data.</text>
</comment>
<evidence type="ECO:0000256" key="6">
    <source>
        <dbReference type="RuleBase" id="RU004355"/>
    </source>
</evidence>
<keyword evidence="3 5" id="KW-0378">Hydrolase</keyword>
<dbReference type="PANTHER" id="PTHR30008:SF0">
    <property type="entry name" value="EXODEOXYRIBONUCLEASE 7 LARGE SUBUNIT"/>
    <property type="match status" value="1"/>
</dbReference>
<name>A0A2M7H396_9BACT</name>
<comment type="function">
    <text evidence="5">Bidirectionally degrades single-stranded DNA into large acid-insoluble oligonucleotides, which are then degraded further into small acid-soluble oligonucleotides.</text>
</comment>